<dbReference type="RefSeq" id="WP_023928115.1">
    <property type="nucleotide sequence ID" value="NZ_KI669454.1"/>
</dbReference>
<reference evidence="2 3" key="1">
    <citation type="journal article" date="2014" name="Genome Announc.">
        <title>Draft genome sequences of six enterohepatic helicobacter species isolated from humans and one from rhesus macaques.</title>
        <authorList>
            <person name="Shen Z."/>
            <person name="Sheh A."/>
            <person name="Young S.K."/>
            <person name="Abouelliel A."/>
            <person name="Ward D.V."/>
            <person name="Earl A.M."/>
            <person name="Fox J.G."/>
        </authorList>
    </citation>
    <scope>NUCLEOTIDE SEQUENCE [LARGE SCALE GENOMIC DNA]</scope>
    <source>
        <strain evidence="2 3">MIT 99-5501</strain>
    </source>
</reference>
<comment type="caution">
    <text evidence="2">The sequence shown here is derived from an EMBL/GenBank/DDBJ whole genome shotgun (WGS) entry which is preliminary data.</text>
</comment>
<proteinExistence type="predicted"/>
<accession>V8C838</accession>
<dbReference type="EMBL" id="AZJI01000005">
    <property type="protein sequence ID" value="ETD23568.1"/>
    <property type="molecule type" value="Genomic_DNA"/>
</dbReference>
<gene>
    <name evidence="2" type="ORF">HMPREF2086_01373</name>
</gene>
<evidence type="ECO:0000313" key="2">
    <source>
        <dbReference type="EMBL" id="ETD23568.1"/>
    </source>
</evidence>
<dbReference type="HOGENOM" id="CLU_2601234_0_0_7"/>
<dbReference type="STRING" id="1357400.HMPREF2086_01373"/>
<dbReference type="Proteomes" id="UP000018731">
    <property type="component" value="Unassembled WGS sequence"/>
</dbReference>
<name>V8C838_9HELI</name>
<dbReference type="PATRIC" id="fig|1357400.3.peg.1838"/>
<evidence type="ECO:0000256" key="1">
    <source>
        <dbReference type="SAM" id="Phobius"/>
    </source>
</evidence>
<sequence length="79" mass="8908">MSFFGSFEAFLPRILEFFCGLFFGLGILGAFMGYLIFDIVFDEPFFSALLALIVFCVFVFFALVAKSLCLLLKQNPPKT</sequence>
<keyword evidence="3" id="KW-1185">Reference proteome</keyword>
<feature type="transmembrane region" description="Helical" evidence="1">
    <location>
        <begin position="14"/>
        <end position="37"/>
    </location>
</feature>
<keyword evidence="1" id="KW-0812">Transmembrane</keyword>
<keyword evidence="1" id="KW-1133">Transmembrane helix</keyword>
<feature type="transmembrane region" description="Helical" evidence="1">
    <location>
        <begin position="49"/>
        <end position="72"/>
    </location>
</feature>
<keyword evidence="1" id="KW-0472">Membrane</keyword>
<protein>
    <submittedName>
        <fullName evidence="2">Uncharacterized protein</fullName>
    </submittedName>
</protein>
<organism evidence="2 3">
    <name type="scientific">Helicobacter macacae MIT 99-5501</name>
    <dbReference type="NCBI Taxonomy" id="1357400"/>
    <lineage>
        <taxon>Bacteria</taxon>
        <taxon>Pseudomonadati</taxon>
        <taxon>Campylobacterota</taxon>
        <taxon>Epsilonproteobacteria</taxon>
        <taxon>Campylobacterales</taxon>
        <taxon>Helicobacteraceae</taxon>
        <taxon>Helicobacter</taxon>
    </lineage>
</organism>
<evidence type="ECO:0000313" key="3">
    <source>
        <dbReference type="Proteomes" id="UP000018731"/>
    </source>
</evidence>
<dbReference type="AlphaFoldDB" id="V8C838"/>